<evidence type="ECO:0000256" key="1">
    <source>
        <dbReference type="SAM" id="Phobius"/>
    </source>
</evidence>
<gene>
    <name evidence="2" type="ordered locus">CD196_1751</name>
</gene>
<keyword evidence="1" id="KW-0812">Transmembrane</keyword>
<dbReference type="Proteomes" id="UP000002068">
    <property type="component" value="Chromosome"/>
</dbReference>
<feature type="transmembrane region" description="Helical" evidence="1">
    <location>
        <begin position="12"/>
        <end position="32"/>
    </location>
</feature>
<dbReference type="HOGENOM" id="CLU_3214420_0_0_9"/>
<evidence type="ECO:0000313" key="3">
    <source>
        <dbReference type="Proteomes" id="UP000002068"/>
    </source>
</evidence>
<keyword evidence="1" id="KW-0472">Membrane</keyword>
<reference evidence="2 3" key="1">
    <citation type="journal article" date="2009" name="Genome Biol.">
        <title>Comparative genome and phenotypic analysis of Clostridium difficile 027 strains provides insight into the evolution of a hypervirulent bacterium.</title>
        <authorList>
            <person name="Stabler R.A."/>
            <person name="He M."/>
            <person name="Dawson L."/>
            <person name="Martin M."/>
            <person name="Valiente E."/>
            <person name="Corton C."/>
            <person name="Lawley T.D."/>
            <person name="Sebaihia M."/>
            <person name="Quail M.A."/>
            <person name="Rose G."/>
            <person name="Gerding D.N."/>
            <person name="Gibert M."/>
            <person name="Popoff M.R."/>
            <person name="Parkhill J."/>
            <person name="Dougan G."/>
            <person name="Wren B.W."/>
        </authorList>
    </citation>
    <scope>NUCLEOTIDE SEQUENCE [LARGE SCALE GENOMIC DNA]</scope>
    <source>
        <strain evidence="2 3">CD196</strain>
    </source>
</reference>
<dbReference type="GeneID" id="66354249"/>
<dbReference type="RefSeq" id="WP_003428626.1">
    <property type="nucleotide sequence ID" value="NC_013315.1"/>
</dbReference>
<sequence>MKGILKELTAKLYSFFYFMFWGFYFSAGYFFYKNICTSFLVRPYFSDFEHK</sequence>
<dbReference type="AlphaFoldDB" id="A0A0H3N2V1"/>
<keyword evidence="1" id="KW-1133">Transmembrane helix</keyword>
<accession>A0A0H3N2V1</accession>
<proteinExistence type="predicted"/>
<dbReference type="KEGG" id="cdc:CD196_1751"/>
<name>A0A0H3N2V1_CLODC</name>
<dbReference type="EMBL" id="FN538970">
    <property type="protein sequence ID" value="CBA63351.1"/>
    <property type="molecule type" value="Genomic_DNA"/>
</dbReference>
<protein>
    <submittedName>
        <fullName evidence="2">Uncharacterized protein</fullName>
    </submittedName>
</protein>
<organism evidence="2 3">
    <name type="scientific">Clostridioides difficile (strain CD196)</name>
    <name type="common">Peptoclostridium difficile</name>
    <dbReference type="NCBI Taxonomy" id="645462"/>
    <lineage>
        <taxon>Bacteria</taxon>
        <taxon>Bacillati</taxon>
        <taxon>Bacillota</taxon>
        <taxon>Clostridia</taxon>
        <taxon>Peptostreptococcales</taxon>
        <taxon>Peptostreptococcaceae</taxon>
        <taxon>Clostridioides</taxon>
    </lineage>
</organism>
<evidence type="ECO:0000313" key="2">
    <source>
        <dbReference type="EMBL" id="CBA63351.1"/>
    </source>
</evidence>